<dbReference type="Proteomes" id="UP000321323">
    <property type="component" value="Chromosome"/>
</dbReference>
<name>A0ABZ1UHV1_9BURK</name>
<evidence type="ECO:0000313" key="1">
    <source>
        <dbReference type="EMBL" id="WUR11819.1"/>
    </source>
</evidence>
<sequence length="72" mass="7596">MATKTKVRLNADLSPDVAAALKELARAQNVSLTEALSRAISTESTLVRRRAAGGKVVIDDGSGKLSEVIFAR</sequence>
<evidence type="ECO:0000313" key="2">
    <source>
        <dbReference type="Proteomes" id="UP000321323"/>
    </source>
</evidence>
<organism evidence="1 2">
    <name type="scientific">[Empedobacter] haloabium</name>
    <dbReference type="NCBI Taxonomy" id="592317"/>
    <lineage>
        <taxon>Bacteria</taxon>
        <taxon>Pseudomonadati</taxon>
        <taxon>Pseudomonadota</taxon>
        <taxon>Betaproteobacteria</taxon>
        <taxon>Burkholderiales</taxon>
        <taxon>Oxalobacteraceae</taxon>
        <taxon>Telluria group</taxon>
        <taxon>Telluria group incertae sedis</taxon>
    </lineage>
</organism>
<proteinExistence type="predicted"/>
<gene>
    <name evidence="1" type="ORF">E7V67_019225</name>
</gene>
<reference evidence="1 2" key="1">
    <citation type="journal article" date="2019" name="Int. J. Syst. Evol. Microbiol.">
        <title>The Draft Whole-Genome Sequence of the Antibiotic Producer Empedobacter haloabium ATCC 31962 Provides Indications for Its Taxonomic Reclassification.</title>
        <authorList>
            <person name="Miess H."/>
            <person name="Arlt P."/>
            <person name="Apel A.K."/>
            <person name="Weber T."/>
            <person name="Nieselt K."/>
            <person name="Hanssen F."/>
            <person name="Czemmel S."/>
            <person name="Nahnsen S."/>
            <person name="Gross H."/>
        </authorList>
    </citation>
    <scope>NUCLEOTIDE SEQUENCE [LARGE SCALE GENOMIC DNA]</scope>
    <source>
        <strain evidence="1 2">ATCC 31962</strain>
    </source>
</reference>
<keyword evidence="2" id="KW-1185">Reference proteome</keyword>
<dbReference type="EMBL" id="CP136508">
    <property type="protein sequence ID" value="WUR11819.1"/>
    <property type="molecule type" value="Genomic_DNA"/>
</dbReference>
<accession>A0ABZ1UHV1</accession>
<protein>
    <recommendedName>
        <fullName evidence="3">Ribbon-helix-helix protein, CopG family</fullName>
    </recommendedName>
</protein>
<evidence type="ECO:0008006" key="3">
    <source>
        <dbReference type="Google" id="ProtNLM"/>
    </source>
</evidence>